<keyword evidence="1" id="KW-0812">Transmembrane</keyword>
<accession>A0A3S3SQU4</accession>
<dbReference type="PANTHER" id="PTHR35864:SF1">
    <property type="entry name" value="ZINC METALLOPROTEASE YWHC-RELATED"/>
    <property type="match status" value="1"/>
</dbReference>
<gene>
    <name evidence="2" type="ORF">Metus_1616</name>
</gene>
<name>A0A3S3SQU4_METS7</name>
<keyword evidence="1" id="KW-1133">Transmembrane helix</keyword>
<organism evidence="2 3">
    <name type="scientific">Methanosuratincola subterraneus</name>
    <dbReference type="NCBI Taxonomy" id="2593994"/>
    <lineage>
        <taxon>Archaea</taxon>
        <taxon>Thermoproteota</taxon>
        <taxon>Methanosuratincolia</taxon>
        <taxon>Candidatus Methanomethylicales</taxon>
        <taxon>Candidatus Methanomethylicaceae</taxon>
        <taxon>Candidatus Methanosuratincola (ex Vanwonterghem et al. 2016)</taxon>
    </lineage>
</organism>
<sequence length="196" mass="21662">MKIPEILGLLLSWFVITLCFSLWTLFDSPDLFLSVFLLVGSSAGLGFLLHELAHRSTAKRYGCHAYYNVWLLGIILALIMSVVTRGNVIFTALGAVYIVPMMTAPSLDVNAMKKVFGVISLSGPAMNLLLVAFFFAISNLGGVFSLLGLYGMRINLWLAAFNLIPIPPFDGYKVFSWSKAIWALFALPSWVLVLFM</sequence>
<feature type="transmembrane region" description="Helical" evidence="1">
    <location>
        <begin position="128"/>
        <end position="154"/>
    </location>
</feature>
<dbReference type="EMBL" id="RXGA01000004">
    <property type="protein sequence ID" value="RWX72757.1"/>
    <property type="molecule type" value="Genomic_DNA"/>
</dbReference>
<evidence type="ECO:0000256" key="1">
    <source>
        <dbReference type="SAM" id="Phobius"/>
    </source>
</evidence>
<evidence type="ECO:0000313" key="2">
    <source>
        <dbReference type="EMBL" id="RWX72757.1"/>
    </source>
</evidence>
<keyword evidence="1" id="KW-0472">Membrane</keyword>
<dbReference type="Proteomes" id="UP000288215">
    <property type="component" value="Unassembled WGS sequence"/>
</dbReference>
<feature type="transmembrane region" description="Helical" evidence="1">
    <location>
        <begin position="174"/>
        <end position="195"/>
    </location>
</feature>
<evidence type="ECO:0000313" key="3">
    <source>
        <dbReference type="Proteomes" id="UP000288215"/>
    </source>
</evidence>
<dbReference type="PANTHER" id="PTHR35864">
    <property type="entry name" value="ZINC METALLOPROTEASE MJ0611-RELATED"/>
    <property type="match status" value="1"/>
</dbReference>
<reference evidence="2 3" key="1">
    <citation type="submission" date="2018-12" db="EMBL/GenBank/DDBJ databases">
        <title>The complete genome of the methanogenic archaea of the candidate phylum Verstraetearchaeota, obtained from the metagenome of underground thermal water.</title>
        <authorList>
            <person name="Kadnikov V.V."/>
            <person name="Mardanov A.V."/>
            <person name="Beletsky A.V."/>
            <person name="Karnachuk O.V."/>
            <person name="Ravin N.V."/>
        </authorList>
    </citation>
    <scope>NUCLEOTIDE SEQUENCE [LARGE SCALE GENOMIC DNA]</scope>
    <source>
        <strain evidence="2">Ch88</strain>
    </source>
</reference>
<dbReference type="AlphaFoldDB" id="A0A3S3SQU4"/>
<dbReference type="InterPro" id="IPR052348">
    <property type="entry name" value="Metallopeptidase_M50B"/>
</dbReference>
<evidence type="ECO:0008006" key="4">
    <source>
        <dbReference type="Google" id="ProtNLM"/>
    </source>
</evidence>
<feature type="transmembrane region" description="Helical" evidence="1">
    <location>
        <begin position="7"/>
        <end position="26"/>
    </location>
</feature>
<comment type="caution">
    <text evidence="2">The sequence shown here is derived from an EMBL/GenBank/DDBJ whole genome shotgun (WGS) entry which is preliminary data.</text>
</comment>
<feature type="transmembrane region" description="Helical" evidence="1">
    <location>
        <begin position="32"/>
        <end position="53"/>
    </location>
</feature>
<protein>
    <recommendedName>
        <fullName evidence="4">Site-2 protease family protein</fullName>
    </recommendedName>
</protein>
<feature type="transmembrane region" description="Helical" evidence="1">
    <location>
        <begin position="65"/>
        <end position="83"/>
    </location>
</feature>
<proteinExistence type="predicted"/>